<feature type="region of interest" description="Disordered" evidence="1">
    <location>
        <begin position="1"/>
        <end position="66"/>
    </location>
</feature>
<dbReference type="Proteomes" id="UP001626550">
    <property type="component" value="Unassembled WGS sequence"/>
</dbReference>
<feature type="region of interest" description="Disordered" evidence="1">
    <location>
        <begin position="121"/>
        <end position="221"/>
    </location>
</feature>
<name>A0ABD2Q3F2_9PLAT</name>
<feature type="compositionally biased region" description="Basic and acidic residues" evidence="1">
    <location>
        <begin position="121"/>
        <end position="131"/>
    </location>
</feature>
<accession>A0ABD2Q3F2</accession>
<protein>
    <submittedName>
        <fullName evidence="2">Protein diaphanous 1</fullName>
    </submittedName>
</protein>
<sequence>MERTATSSDGSTDKPNTADQPSISVSALKDKHENGVAEPVVPKGKIEIESKPVSSTKTMWEAGKSPVKVAEESSSAEAFKAVELKPAAPPKPPDELEVFWKEREHKVMNRALKVNDMDFTDLHSSDEESHSKSSGSGARRINGIPVAPPCPGPPPPPPPPGAKTAGPPPPPPPAGAPPPPPLAGPPGAPPLPPGTPHGAAQNALSNVELPKPPGAQLDKSKKTIRLHWSEWRPTAKEMKMIADHVKAERRESIINERAGRNQPPQSELLKGGRFLSSRGSVSGVAQKNPLDRKRDPKELKTNTVWNDILTVELDASKLESLFENRSNELKVKQIERWLVCECVALFG</sequence>
<feature type="compositionally biased region" description="Polar residues" evidence="1">
    <location>
        <begin position="1"/>
        <end position="25"/>
    </location>
</feature>
<gene>
    <name evidence="2" type="primary">DIAPH1_1</name>
    <name evidence="2" type="ORF">Ciccas_007242</name>
</gene>
<comment type="caution">
    <text evidence="2">The sequence shown here is derived from an EMBL/GenBank/DDBJ whole genome shotgun (WGS) entry which is preliminary data.</text>
</comment>
<dbReference type="EMBL" id="JBJKFK010001083">
    <property type="protein sequence ID" value="KAL3314146.1"/>
    <property type="molecule type" value="Genomic_DNA"/>
</dbReference>
<keyword evidence="3" id="KW-1185">Reference proteome</keyword>
<dbReference type="PANTHER" id="PTHR45920">
    <property type="entry name" value="FORMIN HOMOLOGY 2 DOMAIN CONTAINING, ISOFORM I"/>
    <property type="match status" value="1"/>
</dbReference>
<reference evidence="2 3" key="1">
    <citation type="submission" date="2024-11" db="EMBL/GenBank/DDBJ databases">
        <title>Adaptive evolution of stress response genes in parasites aligns with host niche diversity.</title>
        <authorList>
            <person name="Hahn C."/>
            <person name="Resl P."/>
        </authorList>
    </citation>
    <scope>NUCLEOTIDE SEQUENCE [LARGE SCALE GENOMIC DNA]</scope>
    <source>
        <strain evidence="2">EGGRZ-B1_66</strain>
        <tissue evidence="2">Body</tissue>
    </source>
</reference>
<dbReference type="PANTHER" id="PTHR45920:SF4">
    <property type="entry name" value="FORMIN HOMOLOGY 2 DOMAIN CONTAINING, ISOFORM I"/>
    <property type="match status" value="1"/>
</dbReference>
<feature type="compositionally biased region" description="Pro residues" evidence="1">
    <location>
        <begin position="146"/>
        <end position="195"/>
    </location>
</feature>
<evidence type="ECO:0000313" key="3">
    <source>
        <dbReference type="Proteomes" id="UP001626550"/>
    </source>
</evidence>
<evidence type="ECO:0000313" key="2">
    <source>
        <dbReference type="EMBL" id="KAL3314146.1"/>
    </source>
</evidence>
<dbReference type="AlphaFoldDB" id="A0ABD2Q3F2"/>
<organism evidence="2 3">
    <name type="scientific">Cichlidogyrus casuarinus</name>
    <dbReference type="NCBI Taxonomy" id="1844966"/>
    <lineage>
        <taxon>Eukaryota</taxon>
        <taxon>Metazoa</taxon>
        <taxon>Spiralia</taxon>
        <taxon>Lophotrochozoa</taxon>
        <taxon>Platyhelminthes</taxon>
        <taxon>Monogenea</taxon>
        <taxon>Monopisthocotylea</taxon>
        <taxon>Dactylogyridea</taxon>
        <taxon>Ancyrocephalidae</taxon>
        <taxon>Cichlidogyrus</taxon>
    </lineage>
</organism>
<proteinExistence type="predicted"/>
<evidence type="ECO:0000256" key="1">
    <source>
        <dbReference type="SAM" id="MobiDB-lite"/>
    </source>
</evidence>
<dbReference type="SUPFAM" id="SSF101447">
    <property type="entry name" value="Formin homology 2 domain (FH2 domain)"/>
    <property type="match status" value="1"/>
</dbReference>